<proteinExistence type="predicted"/>
<dbReference type="Gene3D" id="3.40.50.880">
    <property type="match status" value="1"/>
</dbReference>
<protein>
    <submittedName>
        <fullName evidence="1">Uncharacterized protein</fullName>
    </submittedName>
</protein>
<accession>A0A382UWR8</accession>
<dbReference type="AlphaFoldDB" id="A0A382UWR8"/>
<dbReference type="PROSITE" id="PS51273">
    <property type="entry name" value="GATASE_TYPE_1"/>
    <property type="match status" value="1"/>
</dbReference>
<organism evidence="1">
    <name type="scientific">marine metagenome</name>
    <dbReference type="NCBI Taxonomy" id="408172"/>
    <lineage>
        <taxon>unclassified sequences</taxon>
        <taxon>metagenomes</taxon>
        <taxon>ecological metagenomes</taxon>
    </lineage>
</organism>
<feature type="non-terminal residue" evidence="1">
    <location>
        <position position="64"/>
    </location>
</feature>
<dbReference type="InterPro" id="IPR029062">
    <property type="entry name" value="Class_I_gatase-like"/>
</dbReference>
<dbReference type="SUPFAM" id="SSF52317">
    <property type="entry name" value="Class I glutamine amidotransferase-like"/>
    <property type="match status" value="1"/>
</dbReference>
<sequence length="64" mass="6742">MDRNVYIVDYGVSNIRSVQNAVHFLGYTSIVVADGQSLAAGNPNTPIILPGVGRFGPAMGELHA</sequence>
<dbReference type="EMBL" id="UINC01147348">
    <property type="protein sequence ID" value="SVD38617.1"/>
    <property type="molecule type" value="Genomic_DNA"/>
</dbReference>
<evidence type="ECO:0000313" key="1">
    <source>
        <dbReference type="EMBL" id="SVD38617.1"/>
    </source>
</evidence>
<reference evidence="1" key="1">
    <citation type="submission" date="2018-05" db="EMBL/GenBank/DDBJ databases">
        <authorList>
            <person name="Lanie J.A."/>
            <person name="Ng W.-L."/>
            <person name="Kazmierczak K.M."/>
            <person name="Andrzejewski T.M."/>
            <person name="Davidsen T.M."/>
            <person name="Wayne K.J."/>
            <person name="Tettelin H."/>
            <person name="Glass J.I."/>
            <person name="Rusch D."/>
            <person name="Podicherti R."/>
            <person name="Tsui H.-C.T."/>
            <person name="Winkler M.E."/>
        </authorList>
    </citation>
    <scope>NUCLEOTIDE SEQUENCE</scope>
</reference>
<gene>
    <name evidence="1" type="ORF">METZ01_LOCUS391471</name>
</gene>
<name>A0A382UWR8_9ZZZZ</name>